<evidence type="ECO:0000313" key="4">
    <source>
        <dbReference type="EMBL" id="KAK4780658.1"/>
    </source>
</evidence>
<protein>
    <recommendedName>
        <fullName evidence="3">J domain-containing protein</fullName>
    </recommendedName>
</protein>
<feature type="compositionally biased region" description="Polar residues" evidence="2">
    <location>
        <begin position="1"/>
        <end position="20"/>
    </location>
</feature>
<feature type="region of interest" description="Disordered" evidence="2">
    <location>
        <begin position="1"/>
        <end position="70"/>
    </location>
</feature>
<dbReference type="PANTHER" id="PTHR45181">
    <property type="entry name" value="HEAT SHOCK PROTEIN DNAJ WITH TETRATRICOPEPTIDE REPEAT-CONTAINING PROTEIN"/>
    <property type="match status" value="1"/>
</dbReference>
<keyword evidence="5" id="KW-1185">Reference proteome</keyword>
<gene>
    <name evidence="4" type="ORF">SAY87_016764</name>
</gene>
<dbReference type="AlphaFoldDB" id="A0AAN7L1T0"/>
<organism evidence="4 5">
    <name type="scientific">Trapa incisa</name>
    <dbReference type="NCBI Taxonomy" id="236973"/>
    <lineage>
        <taxon>Eukaryota</taxon>
        <taxon>Viridiplantae</taxon>
        <taxon>Streptophyta</taxon>
        <taxon>Embryophyta</taxon>
        <taxon>Tracheophyta</taxon>
        <taxon>Spermatophyta</taxon>
        <taxon>Magnoliopsida</taxon>
        <taxon>eudicotyledons</taxon>
        <taxon>Gunneridae</taxon>
        <taxon>Pentapetalae</taxon>
        <taxon>rosids</taxon>
        <taxon>malvids</taxon>
        <taxon>Myrtales</taxon>
        <taxon>Lythraceae</taxon>
        <taxon>Trapa</taxon>
    </lineage>
</organism>
<dbReference type="CDD" id="cd06257">
    <property type="entry name" value="DnaJ"/>
    <property type="match status" value="1"/>
</dbReference>
<dbReference type="InterPro" id="IPR001623">
    <property type="entry name" value="DnaJ_domain"/>
</dbReference>
<evidence type="ECO:0000256" key="2">
    <source>
        <dbReference type="SAM" id="MobiDB-lite"/>
    </source>
</evidence>
<feature type="region of interest" description="Disordered" evidence="2">
    <location>
        <begin position="111"/>
        <end position="132"/>
    </location>
</feature>
<feature type="compositionally biased region" description="Polar residues" evidence="2">
    <location>
        <begin position="111"/>
        <end position="120"/>
    </location>
</feature>
<dbReference type="Pfam" id="PF13181">
    <property type="entry name" value="TPR_8"/>
    <property type="match status" value="1"/>
</dbReference>
<dbReference type="Pfam" id="PF00226">
    <property type="entry name" value="DnaJ"/>
    <property type="match status" value="1"/>
</dbReference>
<dbReference type="Proteomes" id="UP001345219">
    <property type="component" value="Chromosome 13"/>
</dbReference>
<dbReference type="Gene3D" id="1.10.287.110">
    <property type="entry name" value="DnaJ domain"/>
    <property type="match status" value="1"/>
</dbReference>
<dbReference type="InterPro" id="IPR036869">
    <property type="entry name" value="J_dom_sf"/>
</dbReference>
<feature type="compositionally biased region" description="Basic and acidic residues" evidence="2">
    <location>
        <begin position="156"/>
        <end position="168"/>
    </location>
</feature>
<reference evidence="4 5" key="1">
    <citation type="journal article" date="2023" name="Hortic Res">
        <title>Pangenome of water caltrop reveals structural variations and asymmetric subgenome divergence after allopolyploidization.</title>
        <authorList>
            <person name="Zhang X."/>
            <person name="Chen Y."/>
            <person name="Wang L."/>
            <person name="Yuan Y."/>
            <person name="Fang M."/>
            <person name="Shi L."/>
            <person name="Lu R."/>
            <person name="Comes H.P."/>
            <person name="Ma Y."/>
            <person name="Chen Y."/>
            <person name="Huang G."/>
            <person name="Zhou Y."/>
            <person name="Zheng Z."/>
            <person name="Qiu Y."/>
        </authorList>
    </citation>
    <scope>NUCLEOTIDE SEQUENCE [LARGE SCALE GENOMIC DNA]</scope>
    <source>
        <tissue evidence="4">Roots</tissue>
    </source>
</reference>
<feature type="compositionally biased region" description="Low complexity" evidence="2">
    <location>
        <begin position="626"/>
        <end position="635"/>
    </location>
</feature>
<dbReference type="Gene3D" id="1.25.40.10">
    <property type="entry name" value="Tetratricopeptide repeat domain"/>
    <property type="match status" value="2"/>
</dbReference>
<sequence>MNSSGFENMTSNFSFNSPSVPRSGLVFAKSRVSKRRSINRPNLKPENQAGPGANPFLHATEHSSAIGSSRPIDSSFDATYAGLGSNDTIGGMREGVIDEMRNLKIGSETKSVDANPSLNMKSGFGEQAGDHESSRFSYNEFVALKLQEDLRKLNIEGSDSRPVDKSYPDKSNANLNKESKLDQGNTRINVEHELPDDLKKLTIEDSGEIGSLKAENFASAPNLKVDSVNSTTKNYLGSMKGKNSSWSSHWGGVTEDALSNEVEKKLNLGNELKFSSTKADQPQFGFVASPAFTFTRGENDPIKAGTTFTGKSADIGMPFAEFMRAGSKVSLVSDVGKNIEFGAKRETIGMSKLKKKKKKVNFRQSAHVPLQPLRQEFVMGSSCFVEKPDTSDSYSPMDVSPYQENVVDNRSSREASVTSSESICLDNSFVPTNSDVTLNDAAEEELVSAAQHMKINCIEDLRELNEDASMTNPCNESVSAAESESFKTAIDDINSIRGDDVTSTEKIEASCSSNTRKEGSGGSMQYSFVSRSEETVGSNFTFSASSSSKGQASVLKHNSKKKPSTKGSYFSYSIEVPYASSPFSLSFSSASSLPLPSPRLESANHLPSQHSGKDSRINVGQEMKPKSPSTTSTASATAQELCEKWRLKGNQAYNNGDMSKAEDYYTQGINCISKNEKSRNCLKALMLCYSNRAATLLSLGRLRDALRDCMKATEIDPNFFRVQLRAANCYLALGEIEDALHYYKKCLQAGNEVCADRRIAVEASEGMQKAQKVTDCINHCAELLVSKASQDAENALELIAEALTISMYSEKLIEMKVKILFMLQRYREVIHLCEQTLDSAKKNSLSVDTEESVEGSEYSERLQFRLWCCSFILKSHFHMGRLEEGLVSLEKQEEQLSTANSGGSSILESSIPLVRTVRELIRLKAAGNEAFQVGRHAEAIEHYTAALSYNIESRPFTAICFCNRAAAYKALGQITDAIADCSLAIALDGNYLKAISRRATLYEMIRDYDQAAADLQRLISVLTRQVEEKTGQSGGYDSSLSCVNELRRAQFHLSEIEEANRKDVPLDLYLILGVESVVSVLEIRKAYRKLALRHHPDKACQFFSKADIGDGKLPKGIAEEIQKDADRLFKMIGEAYAVLSDSVKRAKYDLEEETRIAMRRRNEASTYRTTRNEQYYPFEKSNSVRHQQREAWGSRPRGSESSRWTQYKG</sequence>
<evidence type="ECO:0000313" key="5">
    <source>
        <dbReference type="Proteomes" id="UP001345219"/>
    </source>
</evidence>
<feature type="compositionally biased region" description="Polar residues" evidence="2">
    <location>
        <begin position="1164"/>
        <end position="1173"/>
    </location>
</feature>
<feature type="region of interest" description="Disordered" evidence="2">
    <location>
        <begin position="598"/>
        <end position="635"/>
    </location>
</feature>
<feature type="compositionally biased region" description="Polar residues" evidence="2">
    <location>
        <begin position="169"/>
        <end position="182"/>
    </location>
</feature>
<feature type="domain" description="J" evidence="3">
    <location>
        <begin position="1067"/>
        <end position="1152"/>
    </location>
</feature>
<evidence type="ECO:0000259" key="3">
    <source>
        <dbReference type="PROSITE" id="PS50076"/>
    </source>
</evidence>
<comment type="caution">
    <text evidence="4">The sequence shown here is derived from an EMBL/GenBank/DDBJ whole genome shotgun (WGS) entry which is preliminary data.</text>
</comment>
<evidence type="ECO:0000256" key="1">
    <source>
        <dbReference type="SAM" id="Coils"/>
    </source>
</evidence>
<dbReference type="InterPro" id="IPR011990">
    <property type="entry name" value="TPR-like_helical_dom_sf"/>
</dbReference>
<dbReference type="PROSITE" id="PS00636">
    <property type="entry name" value="DNAJ_1"/>
    <property type="match status" value="1"/>
</dbReference>
<dbReference type="InterPro" id="IPR018253">
    <property type="entry name" value="DnaJ_domain_CS"/>
</dbReference>
<dbReference type="EMBL" id="JAXIOK010000001">
    <property type="protein sequence ID" value="KAK4780658.1"/>
    <property type="molecule type" value="Genomic_DNA"/>
</dbReference>
<dbReference type="PROSITE" id="PS50076">
    <property type="entry name" value="DNAJ_2"/>
    <property type="match status" value="1"/>
</dbReference>
<name>A0AAN7L1T0_9MYRT</name>
<dbReference type="SMART" id="SM00271">
    <property type="entry name" value="DnaJ"/>
    <property type="match status" value="1"/>
</dbReference>
<accession>A0AAN7L1T0</accession>
<dbReference type="SUPFAM" id="SSF48452">
    <property type="entry name" value="TPR-like"/>
    <property type="match status" value="2"/>
</dbReference>
<feature type="region of interest" description="Disordered" evidence="2">
    <location>
        <begin position="156"/>
        <end position="182"/>
    </location>
</feature>
<feature type="coiled-coil region" evidence="1">
    <location>
        <begin position="1005"/>
        <end position="1032"/>
    </location>
</feature>
<dbReference type="SMART" id="SM00028">
    <property type="entry name" value="TPR"/>
    <property type="match status" value="6"/>
</dbReference>
<feature type="compositionally biased region" description="Polar residues" evidence="2">
    <location>
        <begin position="1199"/>
        <end position="1209"/>
    </location>
</feature>
<dbReference type="PRINTS" id="PR00625">
    <property type="entry name" value="JDOMAIN"/>
</dbReference>
<dbReference type="SUPFAM" id="SSF46565">
    <property type="entry name" value="Chaperone J-domain"/>
    <property type="match status" value="1"/>
</dbReference>
<proteinExistence type="predicted"/>
<keyword evidence="1" id="KW-0175">Coiled coil</keyword>
<dbReference type="PANTHER" id="PTHR45181:SF4">
    <property type="entry name" value="HEAT SHOCK PROTEIN DNAJ WITH TETRATRICOPEPTIDE REPEAT-CONTAINING PROTEIN"/>
    <property type="match status" value="1"/>
</dbReference>
<dbReference type="InterPro" id="IPR019734">
    <property type="entry name" value="TPR_rpt"/>
</dbReference>
<feature type="region of interest" description="Disordered" evidence="2">
    <location>
        <begin position="501"/>
        <end position="526"/>
    </location>
</feature>
<feature type="region of interest" description="Disordered" evidence="2">
    <location>
        <begin position="1163"/>
        <end position="1209"/>
    </location>
</feature>